<dbReference type="InterPro" id="IPR037423">
    <property type="entry name" value="CysB_PBP2"/>
</dbReference>
<keyword evidence="3" id="KW-0238">DNA-binding</keyword>
<dbReference type="RefSeq" id="WP_171093125.1">
    <property type="nucleotide sequence ID" value="NZ_CP053069.1"/>
</dbReference>
<accession>A0A6M4H191</accession>
<dbReference type="Pfam" id="PF00126">
    <property type="entry name" value="HTH_1"/>
    <property type="match status" value="1"/>
</dbReference>
<sequence>MNFQQLRSVREAIRRDFSLTEVANALFTSQPGVSRQIRELEEELGVEIFERSGKRLVGLTAPGTEILRIVERLLLEADNLKRAGHEFSTIGEGRLLVATTHTQARYALPPVIAQFRREYPQVKLRLHQSAPEHIVAMLEAGEADIGIATESLASRTGLAALPAYRWHHAVIARRDHPIASAGPLTLAEIARYPLVTYDPGYTGRSRIDEAFESAGLVPDFTLTALDADVIKTYVEQGLGVGIVASMAVDPQRDTALAALDASHLFAANTTRIAVRRGAYLRSYTYRFIELLAPHLDQSVVTDAMDGIVPSDEDLLADERAAAAGAFANAESFVRAGAVSA</sequence>
<dbReference type="Gene3D" id="1.10.10.10">
    <property type="entry name" value="Winged helix-like DNA-binding domain superfamily/Winged helix DNA-binding domain"/>
    <property type="match status" value="1"/>
</dbReference>
<evidence type="ECO:0000313" key="7">
    <source>
        <dbReference type="Proteomes" id="UP000501534"/>
    </source>
</evidence>
<evidence type="ECO:0000256" key="3">
    <source>
        <dbReference type="ARBA" id="ARBA00023125"/>
    </source>
</evidence>
<dbReference type="InterPro" id="IPR005119">
    <property type="entry name" value="LysR_subst-bd"/>
</dbReference>
<dbReference type="InterPro" id="IPR000847">
    <property type="entry name" value="LysR_HTH_N"/>
</dbReference>
<protein>
    <submittedName>
        <fullName evidence="6">HTH-type transcriptional regulator SsuR</fullName>
    </submittedName>
</protein>
<proteinExistence type="inferred from homology"/>
<dbReference type="GO" id="GO:0000976">
    <property type="term" value="F:transcription cis-regulatory region binding"/>
    <property type="evidence" value="ECO:0007669"/>
    <property type="project" value="TreeGrafter"/>
</dbReference>
<dbReference type="PROSITE" id="PS50931">
    <property type="entry name" value="HTH_LYSR"/>
    <property type="match status" value="1"/>
</dbReference>
<dbReference type="AlphaFoldDB" id="A0A6M4H191"/>
<keyword evidence="2" id="KW-0805">Transcription regulation</keyword>
<dbReference type="Gene3D" id="3.40.190.10">
    <property type="entry name" value="Periplasmic binding protein-like II"/>
    <property type="match status" value="2"/>
</dbReference>
<dbReference type="CDD" id="cd08413">
    <property type="entry name" value="PBP2_CysB_like"/>
    <property type="match status" value="1"/>
</dbReference>
<dbReference type="GO" id="GO:0019344">
    <property type="term" value="P:cysteine biosynthetic process"/>
    <property type="evidence" value="ECO:0007669"/>
    <property type="project" value="TreeGrafter"/>
</dbReference>
<evidence type="ECO:0000256" key="4">
    <source>
        <dbReference type="ARBA" id="ARBA00023163"/>
    </source>
</evidence>
<gene>
    <name evidence="6" type="primary">ssuR</name>
    <name evidence="6" type="ORF">DSM104443_02706</name>
</gene>
<dbReference type="SUPFAM" id="SSF46785">
    <property type="entry name" value="Winged helix' DNA-binding domain"/>
    <property type="match status" value="1"/>
</dbReference>
<dbReference type="PANTHER" id="PTHR30126:SF6">
    <property type="entry name" value="HTH-TYPE TRANSCRIPTIONAL REGULATOR CYSB-RELATED"/>
    <property type="match status" value="1"/>
</dbReference>
<organism evidence="6 7">
    <name type="scientific">Usitatibacter rugosus</name>
    <dbReference type="NCBI Taxonomy" id="2732067"/>
    <lineage>
        <taxon>Bacteria</taxon>
        <taxon>Pseudomonadati</taxon>
        <taxon>Pseudomonadota</taxon>
        <taxon>Betaproteobacteria</taxon>
        <taxon>Nitrosomonadales</taxon>
        <taxon>Usitatibacteraceae</taxon>
        <taxon>Usitatibacter</taxon>
    </lineage>
</organism>
<dbReference type="PANTHER" id="PTHR30126">
    <property type="entry name" value="HTH-TYPE TRANSCRIPTIONAL REGULATOR"/>
    <property type="match status" value="1"/>
</dbReference>
<dbReference type="InterPro" id="IPR036388">
    <property type="entry name" value="WH-like_DNA-bd_sf"/>
</dbReference>
<feature type="domain" description="HTH lysR-type" evidence="5">
    <location>
        <begin position="1"/>
        <end position="59"/>
    </location>
</feature>
<evidence type="ECO:0000259" key="5">
    <source>
        <dbReference type="PROSITE" id="PS50931"/>
    </source>
</evidence>
<comment type="similarity">
    <text evidence="1">Belongs to the LysR transcriptional regulatory family.</text>
</comment>
<keyword evidence="7" id="KW-1185">Reference proteome</keyword>
<dbReference type="Proteomes" id="UP000501534">
    <property type="component" value="Chromosome"/>
</dbReference>
<dbReference type="KEGG" id="uru:DSM104443_02706"/>
<reference evidence="6 7" key="1">
    <citation type="submission" date="2020-04" db="EMBL/GenBank/DDBJ databases">
        <title>Usitatibacter rugosus gen. nov., sp. nov. and Usitatibacter palustris sp. nov., novel members of Usitatibacteraceae fam. nov. within the order Nitrosomonadales isolated from soil.</title>
        <authorList>
            <person name="Huber K.J."/>
            <person name="Neumann-Schaal M."/>
            <person name="Geppert A."/>
            <person name="Luckner M."/>
            <person name="Wanner G."/>
            <person name="Overmann J."/>
        </authorList>
    </citation>
    <scope>NUCLEOTIDE SEQUENCE [LARGE SCALE GENOMIC DNA]</scope>
    <source>
        <strain evidence="6 7">0125_3</strain>
    </source>
</reference>
<evidence type="ECO:0000256" key="2">
    <source>
        <dbReference type="ARBA" id="ARBA00023015"/>
    </source>
</evidence>
<dbReference type="SUPFAM" id="SSF53850">
    <property type="entry name" value="Periplasmic binding protein-like II"/>
    <property type="match status" value="1"/>
</dbReference>
<evidence type="ECO:0000256" key="1">
    <source>
        <dbReference type="ARBA" id="ARBA00009437"/>
    </source>
</evidence>
<evidence type="ECO:0000313" key="6">
    <source>
        <dbReference type="EMBL" id="QJR11627.1"/>
    </source>
</evidence>
<dbReference type="PRINTS" id="PR00039">
    <property type="entry name" value="HTHLYSR"/>
</dbReference>
<dbReference type="EMBL" id="CP053069">
    <property type="protein sequence ID" value="QJR11627.1"/>
    <property type="molecule type" value="Genomic_DNA"/>
</dbReference>
<name>A0A6M4H191_9PROT</name>
<dbReference type="Pfam" id="PF03466">
    <property type="entry name" value="LysR_substrate"/>
    <property type="match status" value="1"/>
</dbReference>
<dbReference type="InterPro" id="IPR036390">
    <property type="entry name" value="WH_DNA-bd_sf"/>
</dbReference>
<keyword evidence="4" id="KW-0804">Transcription</keyword>
<dbReference type="NCBIfam" id="NF009327">
    <property type="entry name" value="PRK12684.1"/>
    <property type="match status" value="1"/>
</dbReference>
<dbReference type="GO" id="GO:0003700">
    <property type="term" value="F:DNA-binding transcription factor activity"/>
    <property type="evidence" value="ECO:0007669"/>
    <property type="project" value="InterPro"/>
</dbReference>